<feature type="transmembrane region" description="Helical" evidence="6">
    <location>
        <begin position="61"/>
        <end position="81"/>
    </location>
</feature>
<evidence type="ECO:0000313" key="8">
    <source>
        <dbReference type="EMBL" id="KAL1131052.1"/>
    </source>
</evidence>
<evidence type="ECO:0000256" key="1">
    <source>
        <dbReference type="ARBA" id="ARBA00004651"/>
    </source>
</evidence>
<dbReference type="PANTHER" id="PTHR30294">
    <property type="entry name" value="MEMBRANE COMPONENT OF ABC TRANSPORTER YHHJ-RELATED"/>
    <property type="match status" value="1"/>
</dbReference>
<evidence type="ECO:0000256" key="3">
    <source>
        <dbReference type="ARBA" id="ARBA00022692"/>
    </source>
</evidence>
<comment type="subcellular location">
    <subcellularLocation>
        <location evidence="1">Cell membrane</location>
        <topology evidence="1">Multi-pass membrane protein</topology>
    </subcellularLocation>
</comment>
<name>A0ABD0YUQ8_9HEMI</name>
<protein>
    <recommendedName>
        <fullName evidence="7">ABC-2 type transporter transmembrane domain-containing protein</fullName>
    </recommendedName>
</protein>
<accession>A0ABD0YUQ8</accession>
<dbReference type="AlphaFoldDB" id="A0ABD0YUQ8"/>
<comment type="caution">
    <text evidence="8">The sequence shown here is derived from an EMBL/GenBank/DDBJ whole genome shotgun (WGS) entry which is preliminary data.</text>
</comment>
<feature type="domain" description="ABC-2 type transporter transmembrane" evidence="7">
    <location>
        <begin position="5"/>
        <end position="108"/>
    </location>
</feature>
<dbReference type="InterPro" id="IPR013525">
    <property type="entry name" value="ABC2_TM"/>
</dbReference>
<evidence type="ECO:0000256" key="5">
    <source>
        <dbReference type="ARBA" id="ARBA00023136"/>
    </source>
</evidence>
<gene>
    <name evidence="8" type="ORF">AAG570_012289</name>
</gene>
<evidence type="ECO:0000313" key="9">
    <source>
        <dbReference type="Proteomes" id="UP001558652"/>
    </source>
</evidence>
<evidence type="ECO:0000256" key="6">
    <source>
        <dbReference type="SAM" id="Phobius"/>
    </source>
</evidence>
<evidence type="ECO:0000259" key="7">
    <source>
        <dbReference type="Pfam" id="PF01061"/>
    </source>
</evidence>
<dbReference type="EMBL" id="JBFDAA010000007">
    <property type="protein sequence ID" value="KAL1131052.1"/>
    <property type="molecule type" value="Genomic_DNA"/>
</dbReference>
<dbReference type="GO" id="GO:0005886">
    <property type="term" value="C:plasma membrane"/>
    <property type="evidence" value="ECO:0007669"/>
    <property type="project" value="UniProtKB-SubCell"/>
</dbReference>
<dbReference type="PANTHER" id="PTHR30294:SF38">
    <property type="entry name" value="TRANSPORT PERMEASE PROTEIN"/>
    <property type="match status" value="1"/>
</dbReference>
<keyword evidence="9" id="KW-1185">Reference proteome</keyword>
<reference evidence="8 9" key="1">
    <citation type="submission" date="2024-07" db="EMBL/GenBank/DDBJ databases">
        <title>Chromosome-level genome assembly of the water stick insect Ranatra chinensis (Heteroptera: Nepidae).</title>
        <authorList>
            <person name="Liu X."/>
        </authorList>
    </citation>
    <scope>NUCLEOTIDE SEQUENCE [LARGE SCALE GENOMIC DNA]</scope>
    <source>
        <strain evidence="8">Cailab_2021Rc</strain>
        <tissue evidence="8">Muscle</tissue>
    </source>
</reference>
<evidence type="ECO:0000256" key="4">
    <source>
        <dbReference type="ARBA" id="ARBA00022989"/>
    </source>
</evidence>
<dbReference type="InterPro" id="IPR051449">
    <property type="entry name" value="ABC-2_transporter_component"/>
</dbReference>
<proteinExistence type="predicted"/>
<feature type="transmembrane region" description="Helical" evidence="6">
    <location>
        <begin position="35"/>
        <end position="55"/>
    </location>
</feature>
<keyword evidence="5 6" id="KW-0472">Membrane</keyword>
<feature type="transmembrane region" description="Helical" evidence="6">
    <location>
        <begin position="121"/>
        <end position="143"/>
    </location>
</feature>
<keyword evidence="4 6" id="KW-1133">Transmembrane helix</keyword>
<feature type="transmembrane region" description="Helical" evidence="6">
    <location>
        <begin position="6"/>
        <end position="23"/>
    </location>
</feature>
<evidence type="ECO:0000256" key="2">
    <source>
        <dbReference type="ARBA" id="ARBA00022475"/>
    </source>
</evidence>
<organism evidence="8 9">
    <name type="scientific">Ranatra chinensis</name>
    <dbReference type="NCBI Taxonomy" id="642074"/>
    <lineage>
        <taxon>Eukaryota</taxon>
        <taxon>Metazoa</taxon>
        <taxon>Ecdysozoa</taxon>
        <taxon>Arthropoda</taxon>
        <taxon>Hexapoda</taxon>
        <taxon>Insecta</taxon>
        <taxon>Pterygota</taxon>
        <taxon>Neoptera</taxon>
        <taxon>Paraneoptera</taxon>
        <taxon>Hemiptera</taxon>
        <taxon>Heteroptera</taxon>
        <taxon>Panheteroptera</taxon>
        <taxon>Nepomorpha</taxon>
        <taxon>Nepidae</taxon>
        <taxon>Ranatrinae</taxon>
        <taxon>Ranatra</taxon>
    </lineage>
</organism>
<sequence length="153" mass="16926">MAIQYVLLIIQTIIMMVILFGIFDNPLEGSIPLCSVLLFLVGTAGTAFGLLLAMICDSFSSATFAALGSYFPLFLFSGMIWPMEGMHYVLRTIGYVLPLTLSIESFRAMTTKAWSIDNPTVYVGFLSSFSWTLILTVITLLAVKLSRDLRLSF</sequence>
<dbReference type="Proteomes" id="UP001558652">
    <property type="component" value="Unassembled WGS sequence"/>
</dbReference>
<dbReference type="Pfam" id="PF01061">
    <property type="entry name" value="ABC2_membrane"/>
    <property type="match status" value="1"/>
</dbReference>
<keyword evidence="3 6" id="KW-0812">Transmembrane</keyword>
<keyword evidence="2" id="KW-1003">Cell membrane</keyword>